<name>A0A316FC85_9ACTN</name>
<dbReference type="AlphaFoldDB" id="A0A316FC85"/>
<proteinExistence type="predicted"/>
<comment type="caution">
    <text evidence="1">The sequence shown here is derived from an EMBL/GenBank/DDBJ whole genome shotgun (WGS) entry which is preliminary data.</text>
</comment>
<organism evidence="1 2">
    <name type="scientific">Actinoplanes xinjiangensis</name>
    <dbReference type="NCBI Taxonomy" id="512350"/>
    <lineage>
        <taxon>Bacteria</taxon>
        <taxon>Bacillati</taxon>
        <taxon>Actinomycetota</taxon>
        <taxon>Actinomycetes</taxon>
        <taxon>Micromonosporales</taxon>
        <taxon>Micromonosporaceae</taxon>
        <taxon>Actinoplanes</taxon>
    </lineage>
</organism>
<keyword evidence="2" id="KW-1185">Reference proteome</keyword>
<accession>A0A316FC85</accession>
<gene>
    <name evidence="1" type="ORF">BC793_11169</name>
</gene>
<dbReference type="EMBL" id="QGGR01000011">
    <property type="protein sequence ID" value="PWK45096.1"/>
    <property type="molecule type" value="Genomic_DNA"/>
</dbReference>
<evidence type="ECO:0000313" key="2">
    <source>
        <dbReference type="Proteomes" id="UP000245697"/>
    </source>
</evidence>
<reference evidence="1 2" key="1">
    <citation type="submission" date="2018-05" db="EMBL/GenBank/DDBJ databases">
        <title>Genomic Encyclopedia of Archaeal and Bacterial Type Strains, Phase II (KMG-II): from individual species to whole genera.</title>
        <authorList>
            <person name="Goeker M."/>
        </authorList>
    </citation>
    <scope>NUCLEOTIDE SEQUENCE [LARGE SCALE GENOMIC DNA]</scope>
    <source>
        <strain evidence="1 2">DSM 45184</strain>
    </source>
</reference>
<dbReference type="RefSeq" id="WP_275416261.1">
    <property type="nucleotide sequence ID" value="NZ_BONA01000061.1"/>
</dbReference>
<dbReference type="Proteomes" id="UP000245697">
    <property type="component" value="Unassembled WGS sequence"/>
</dbReference>
<evidence type="ECO:0000313" key="1">
    <source>
        <dbReference type="EMBL" id="PWK45096.1"/>
    </source>
</evidence>
<sequence length="44" mass="5028">MPVRIRRTGPGDVEAIAFAEVRREANRKPGRLDSVWLQRRPGGR</sequence>
<protein>
    <submittedName>
        <fullName evidence="1">Uncharacterized protein</fullName>
    </submittedName>
</protein>